<proteinExistence type="predicted"/>
<name>A0A4V1IV75_9FUNG</name>
<evidence type="ECO:0000313" key="1">
    <source>
        <dbReference type="EMBL" id="RKP03079.1"/>
    </source>
</evidence>
<organism evidence="1 2">
    <name type="scientific">Caulochytrium protostelioides</name>
    <dbReference type="NCBI Taxonomy" id="1555241"/>
    <lineage>
        <taxon>Eukaryota</taxon>
        <taxon>Fungi</taxon>
        <taxon>Fungi incertae sedis</taxon>
        <taxon>Chytridiomycota</taxon>
        <taxon>Chytridiomycota incertae sedis</taxon>
        <taxon>Chytridiomycetes</taxon>
        <taxon>Caulochytriales</taxon>
        <taxon>Caulochytriaceae</taxon>
        <taxon>Caulochytrium</taxon>
    </lineage>
</organism>
<evidence type="ECO:0000313" key="2">
    <source>
        <dbReference type="Proteomes" id="UP000274922"/>
    </source>
</evidence>
<protein>
    <submittedName>
        <fullName evidence="1">Uncharacterized protein</fullName>
    </submittedName>
</protein>
<accession>A0A4V1IV75</accession>
<dbReference type="STRING" id="1555241.A0A4V1IV75"/>
<keyword evidence="2" id="KW-1185">Reference proteome</keyword>
<reference evidence="2" key="1">
    <citation type="journal article" date="2018" name="Nat. Microbiol.">
        <title>Leveraging single-cell genomics to expand the fungal tree of life.</title>
        <authorList>
            <person name="Ahrendt S.R."/>
            <person name="Quandt C.A."/>
            <person name="Ciobanu D."/>
            <person name="Clum A."/>
            <person name="Salamov A."/>
            <person name="Andreopoulos B."/>
            <person name="Cheng J.F."/>
            <person name="Woyke T."/>
            <person name="Pelin A."/>
            <person name="Henrissat B."/>
            <person name="Reynolds N.K."/>
            <person name="Benny G.L."/>
            <person name="Smith M.E."/>
            <person name="James T.Y."/>
            <person name="Grigoriev I.V."/>
        </authorList>
    </citation>
    <scope>NUCLEOTIDE SEQUENCE [LARGE SCALE GENOMIC DNA]</scope>
    <source>
        <strain evidence="2">ATCC 52028</strain>
    </source>
</reference>
<dbReference type="EMBL" id="ML014129">
    <property type="protein sequence ID" value="RKP03079.1"/>
    <property type="molecule type" value="Genomic_DNA"/>
</dbReference>
<feature type="non-terminal residue" evidence="1">
    <location>
        <position position="1"/>
    </location>
</feature>
<dbReference type="OrthoDB" id="515064at2759"/>
<dbReference type="Proteomes" id="UP000274922">
    <property type="component" value="Unassembled WGS sequence"/>
</dbReference>
<sequence length="60" mass="6775">LFSIVPHPLDPTGEPRLRCHDCPGKVYRLGPDETLGNFEVHLKNRQHYANVQARLRPGSA</sequence>
<dbReference type="AlphaFoldDB" id="A0A4V1IV75"/>
<feature type="non-terminal residue" evidence="1">
    <location>
        <position position="60"/>
    </location>
</feature>
<gene>
    <name evidence="1" type="ORF">CXG81DRAFT_2917</name>
</gene>